<dbReference type="PROSITE" id="PS50880">
    <property type="entry name" value="TOPRIM"/>
    <property type="match status" value="1"/>
</dbReference>
<evidence type="ECO:0000256" key="10">
    <source>
        <dbReference type="ARBA" id="ARBA00023235"/>
    </source>
</evidence>
<dbReference type="Pfam" id="PF02518">
    <property type="entry name" value="HATPase_c"/>
    <property type="match status" value="1"/>
</dbReference>
<dbReference type="Gene3D" id="3.30.565.10">
    <property type="entry name" value="Histidine kinase-like ATPase, C-terminal domain"/>
    <property type="match status" value="1"/>
</dbReference>
<gene>
    <name evidence="15" type="ORF">GBAR_LOCUS27145</name>
</gene>
<dbReference type="InterPro" id="IPR003594">
    <property type="entry name" value="HATPase_dom"/>
</dbReference>
<dbReference type="GO" id="GO:0005524">
    <property type="term" value="F:ATP binding"/>
    <property type="evidence" value="ECO:0007669"/>
    <property type="project" value="UniProtKB-UniRule"/>
</dbReference>
<evidence type="ECO:0000256" key="11">
    <source>
        <dbReference type="ARBA" id="ARBA00063759"/>
    </source>
</evidence>
<keyword evidence="8 12" id="KW-0799">Topoisomerase</keyword>
<dbReference type="FunFam" id="3.40.50.670:FF:000002">
    <property type="entry name" value="DNA gyrase subunit B"/>
    <property type="match status" value="1"/>
</dbReference>
<keyword evidence="16" id="KW-1185">Reference proteome</keyword>
<dbReference type="Pfam" id="PF01751">
    <property type="entry name" value="Toprim"/>
    <property type="match status" value="1"/>
</dbReference>
<dbReference type="PANTHER" id="PTHR45866">
    <property type="entry name" value="DNA GYRASE/TOPOISOMERASE SUBUNIT B"/>
    <property type="match status" value="1"/>
</dbReference>
<dbReference type="InterPro" id="IPR013506">
    <property type="entry name" value="Topo_IIA_bsu_dom2"/>
</dbReference>
<evidence type="ECO:0000256" key="13">
    <source>
        <dbReference type="SAM" id="MobiDB-lite"/>
    </source>
</evidence>
<comment type="subunit">
    <text evidence="11 12">Made up of two chains. The A chain is responsible for DNA breakage and rejoining; the B chain catalyzes ATP hydrolysis.</text>
</comment>
<keyword evidence="4" id="KW-0479">Metal-binding</keyword>
<comment type="caution">
    <text evidence="15">The sequence shown here is derived from an EMBL/GenBank/DDBJ whole genome shotgun (WGS) entry which is preliminary data.</text>
</comment>
<dbReference type="PRINTS" id="PR01159">
    <property type="entry name" value="DNAGYRASEB"/>
</dbReference>
<reference evidence="15" key="1">
    <citation type="submission" date="2023-03" db="EMBL/GenBank/DDBJ databases">
        <authorList>
            <person name="Steffen K."/>
            <person name="Cardenas P."/>
        </authorList>
    </citation>
    <scope>NUCLEOTIDE SEQUENCE</scope>
</reference>
<dbReference type="SUPFAM" id="SSF54211">
    <property type="entry name" value="Ribosomal protein S5 domain 2-like"/>
    <property type="match status" value="1"/>
</dbReference>
<organism evidence="15 16">
    <name type="scientific">Geodia barretti</name>
    <name type="common">Barrett's horny sponge</name>
    <dbReference type="NCBI Taxonomy" id="519541"/>
    <lineage>
        <taxon>Eukaryota</taxon>
        <taxon>Metazoa</taxon>
        <taxon>Porifera</taxon>
        <taxon>Demospongiae</taxon>
        <taxon>Heteroscleromorpha</taxon>
        <taxon>Tetractinellida</taxon>
        <taxon>Astrophorina</taxon>
        <taxon>Geodiidae</taxon>
        <taxon>Geodia</taxon>
    </lineage>
</organism>
<dbReference type="Proteomes" id="UP001174909">
    <property type="component" value="Unassembled WGS sequence"/>
</dbReference>
<feature type="domain" description="Toprim" evidence="14">
    <location>
        <begin position="441"/>
        <end position="555"/>
    </location>
</feature>
<dbReference type="NCBIfam" id="TIGR01059">
    <property type="entry name" value="gyrB"/>
    <property type="match status" value="1"/>
</dbReference>
<keyword evidence="5 12" id="KW-0547">Nucleotide-binding</keyword>
<dbReference type="AlphaFoldDB" id="A0AA35TLW2"/>
<dbReference type="InterPro" id="IPR018522">
    <property type="entry name" value="TopoIIA_CS"/>
</dbReference>
<comment type="cofactor">
    <cofactor evidence="2">
        <name>Mg(2+)</name>
        <dbReference type="ChEBI" id="CHEBI:18420"/>
    </cofactor>
</comment>
<dbReference type="PRINTS" id="PR00418">
    <property type="entry name" value="TPI2FAMILY"/>
</dbReference>
<dbReference type="InterPro" id="IPR000565">
    <property type="entry name" value="Topo_IIA_B"/>
</dbReference>
<dbReference type="GO" id="GO:0034335">
    <property type="term" value="F:DNA negative supercoiling activity"/>
    <property type="evidence" value="ECO:0007669"/>
    <property type="project" value="UniProtKB-ARBA"/>
</dbReference>
<evidence type="ECO:0000256" key="8">
    <source>
        <dbReference type="ARBA" id="ARBA00023029"/>
    </source>
</evidence>
<dbReference type="EC" id="5.6.2.2" evidence="12"/>
<dbReference type="NCBIfam" id="NF011501">
    <property type="entry name" value="PRK14939.1"/>
    <property type="match status" value="1"/>
</dbReference>
<evidence type="ECO:0000256" key="5">
    <source>
        <dbReference type="ARBA" id="ARBA00022741"/>
    </source>
</evidence>
<dbReference type="Pfam" id="PF00986">
    <property type="entry name" value="DNA_gyraseB_C"/>
    <property type="match status" value="1"/>
</dbReference>
<dbReference type="CDD" id="cd16928">
    <property type="entry name" value="HATPase_GyrB-like"/>
    <property type="match status" value="1"/>
</dbReference>
<evidence type="ECO:0000256" key="12">
    <source>
        <dbReference type="RuleBase" id="RU362094"/>
    </source>
</evidence>
<comment type="catalytic activity">
    <reaction evidence="1 12">
        <text>ATP-dependent breakage, passage and rejoining of double-stranded DNA.</text>
        <dbReference type="EC" id="5.6.2.2"/>
    </reaction>
</comment>
<dbReference type="CDD" id="cd00822">
    <property type="entry name" value="TopoII_Trans_DNA_gyrase"/>
    <property type="match status" value="1"/>
</dbReference>
<comment type="similarity">
    <text evidence="3 12">Belongs to the type II topoisomerase GyrB family.</text>
</comment>
<evidence type="ECO:0000256" key="1">
    <source>
        <dbReference type="ARBA" id="ARBA00000185"/>
    </source>
</evidence>
<keyword evidence="10 12" id="KW-0413">Isomerase</keyword>
<dbReference type="SUPFAM" id="SSF56719">
    <property type="entry name" value="Type II DNA topoisomerase"/>
    <property type="match status" value="1"/>
</dbReference>
<dbReference type="InterPro" id="IPR002288">
    <property type="entry name" value="DNA_gyrase_B_C"/>
</dbReference>
<dbReference type="InterPro" id="IPR011557">
    <property type="entry name" value="GyrB"/>
</dbReference>
<dbReference type="InterPro" id="IPR020568">
    <property type="entry name" value="Ribosomal_Su5_D2-typ_SF"/>
</dbReference>
<dbReference type="PANTHER" id="PTHR45866:SF1">
    <property type="entry name" value="DNA GYRASE SUBUNIT B, MITOCHONDRIAL"/>
    <property type="match status" value="1"/>
</dbReference>
<evidence type="ECO:0000256" key="2">
    <source>
        <dbReference type="ARBA" id="ARBA00001946"/>
    </source>
</evidence>
<dbReference type="InterPro" id="IPR013760">
    <property type="entry name" value="Topo_IIA-like_dom_sf"/>
</dbReference>
<dbReference type="InterPro" id="IPR036890">
    <property type="entry name" value="HATPase_C_sf"/>
</dbReference>
<protein>
    <recommendedName>
        <fullName evidence="12">DNA gyrase subunit B</fullName>
        <ecNumber evidence="12">5.6.2.2</ecNumber>
    </recommendedName>
</protein>
<evidence type="ECO:0000256" key="7">
    <source>
        <dbReference type="ARBA" id="ARBA00022842"/>
    </source>
</evidence>
<dbReference type="InterPro" id="IPR034160">
    <property type="entry name" value="TOPRIM_GyrB"/>
</dbReference>
<comment type="cofactor">
    <cofactor evidence="12">
        <name>Ca(2+)</name>
        <dbReference type="ChEBI" id="CHEBI:29108"/>
    </cofactor>
    <cofactor evidence="12">
        <name>Mg(2+)</name>
        <dbReference type="ChEBI" id="CHEBI:18420"/>
    </cofactor>
    <cofactor evidence="12">
        <name>Mn(2+)</name>
        <dbReference type="ChEBI" id="CHEBI:29035"/>
    </cofactor>
</comment>
<dbReference type="InterPro" id="IPR001241">
    <property type="entry name" value="Topo_IIA"/>
</dbReference>
<keyword evidence="12" id="KW-0809">Transit peptide</keyword>
<feature type="region of interest" description="Disordered" evidence="13">
    <location>
        <begin position="158"/>
        <end position="180"/>
    </location>
</feature>
<dbReference type="GO" id="GO:0005694">
    <property type="term" value="C:chromosome"/>
    <property type="evidence" value="ECO:0007669"/>
    <property type="project" value="InterPro"/>
</dbReference>
<dbReference type="EMBL" id="CASHTH010003785">
    <property type="protein sequence ID" value="CAI8049311.1"/>
    <property type="molecule type" value="Genomic_DNA"/>
</dbReference>
<evidence type="ECO:0000256" key="4">
    <source>
        <dbReference type="ARBA" id="ARBA00022723"/>
    </source>
</evidence>
<dbReference type="HAMAP" id="MF_01898">
    <property type="entry name" value="GyrB"/>
    <property type="match status" value="1"/>
</dbReference>
<keyword evidence="9" id="KW-0238">DNA-binding</keyword>
<dbReference type="PROSITE" id="PS00177">
    <property type="entry name" value="TOPOISOMERASE_II"/>
    <property type="match status" value="1"/>
</dbReference>
<dbReference type="Pfam" id="PF00204">
    <property type="entry name" value="DNA_gyraseB"/>
    <property type="match status" value="1"/>
</dbReference>
<dbReference type="FunFam" id="3.30.230.10:FF:000005">
    <property type="entry name" value="DNA gyrase subunit B"/>
    <property type="match status" value="1"/>
</dbReference>
<name>A0AA35TLW2_GEOBA</name>
<dbReference type="Gene3D" id="3.40.50.670">
    <property type="match status" value="1"/>
</dbReference>
<keyword evidence="7" id="KW-0460">Magnesium</keyword>
<dbReference type="SMART" id="SM00387">
    <property type="entry name" value="HATPase_c"/>
    <property type="match status" value="1"/>
</dbReference>
<dbReference type="CDD" id="cd03366">
    <property type="entry name" value="TOPRIM_TopoIIA_GyrB"/>
    <property type="match status" value="1"/>
</dbReference>
<evidence type="ECO:0000256" key="3">
    <source>
        <dbReference type="ARBA" id="ARBA00010708"/>
    </source>
</evidence>
<evidence type="ECO:0000313" key="15">
    <source>
        <dbReference type="EMBL" id="CAI8049311.1"/>
    </source>
</evidence>
<dbReference type="NCBIfam" id="NF004189">
    <property type="entry name" value="PRK05644.1"/>
    <property type="match status" value="1"/>
</dbReference>
<evidence type="ECO:0000256" key="6">
    <source>
        <dbReference type="ARBA" id="ARBA00022840"/>
    </source>
</evidence>
<dbReference type="FunFam" id="3.30.565.10:FF:000002">
    <property type="entry name" value="DNA gyrase subunit B"/>
    <property type="match status" value="1"/>
</dbReference>
<evidence type="ECO:0000313" key="16">
    <source>
        <dbReference type="Proteomes" id="UP001174909"/>
    </source>
</evidence>
<dbReference type="InterPro" id="IPR013759">
    <property type="entry name" value="Topo_IIA_B_C"/>
</dbReference>
<dbReference type="Gene3D" id="3.30.230.10">
    <property type="match status" value="1"/>
</dbReference>
<comment type="function">
    <text evidence="12">A type II topoisomerase that negatively supercoils closed circular double-stranded DNA in an ATP-dependent manner.</text>
</comment>
<dbReference type="GO" id="GO:0046872">
    <property type="term" value="F:metal ion binding"/>
    <property type="evidence" value="ECO:0007669"/>
    <property type="project" value="UniProtKB-UniRule"/>
</dbReference>
<sequence>MSLIFRSKNMATAKEVDMYTADDIQVLEGMEAVRKRPGMYIGSTDQRGLHHLIYEIVDNGVDEFMAGFSTRVSIHIQSDGTVRIEDDGRGIPVDVHPATGMTAVETVMTTLHAGGKFGGKAYAVSGGLHGVGASVVNALSESLEVEVSRDGQLYRQSFSRGRGQSELTSESLPRGSRRNTGTAVTFMPDVEIFEEFAYDFDVLRQRFKEMAYLNKGLEITFRSDWPAHDNLWPNNEVTYYFEGGISSFVRSLNQKRAVVHPDPIYVEKKIDNTIVEVAMQYNDSFTEFVHSFANCINTIDGGSHITGFRSALTRIVNDYGRKQNLIKDNEPNLAGEDAREGLAAVISVKLTDPQFEGQTKTRLGNPEVRTQVESVVAEALQYYLEDNPQDAKRIIEKCLTAQRARDAARKARDLIIRKNAMDGGGLPGKLADCSEKNPEFCEIYLVEGDSAGGTAKMGRDRRTQAILPLWGKILNVEKARADKMLAHDAIRSMITAIGAGLDDDIDLSKLRYHRIIIMTDADVDGSHIRTLILTFFFRHMKPLIEHGHLYIAQPPLYKISSGRQSHYAYSEGEREGIMTQLNGRRNIYLQRYKGLGEMNAEQLWETTMDPEKRTLLQVDIADAAGADDMFSVLMGNVVEPRRNFIQAHALEVKNLDV</sequence>
<keyword evidence="6 12" id="KW-0067">ATP-binding</keyword>
<evidence type="ECO:0000256" key="9">
    <source>
        <dbReference type="ARBA" id="ARBA00023125"/>
    </source>
</evidence>
<proteinExistence type="inferred from homology"/>
<dbReference type="GO" id="GO:0003677">
    <property type="term" value="F:DNA binding"/>
    <property type="evidence" value="ECO:0007669"/>
    <property type="project" value="UniProtKB-UniRule"/>
</dbReference>
<evidence type="ECO:0000259" key="14">
    <source>
        <dbReference type="PROSITE" id="PS50880"/>
    </source>
</evidence>
<accession>A0AA35TLW2</accession>
<dbReference type="InterPro" id="IPR006171">
    <property type="entry name" value="TOPRIM_dom"/>
</dbReference>
<dbReference type="InterPro" id="IPR014721">
    <property type="entry name" value="Ribsml_uS5_D2-typ_fold_subgr"/>
</dbReference>
<dbReference type="SUPFAM" id="SSF55874">
    <property type="entry name" value="ATPase domain of HSP90 chaperone/DNA topoisomerase II/histidine kinase"/>
    <property type="match status" value="1"/>
</dbReference>
<dbReference type="SMART" id="SM00433">
    <property type="entry name" value="TOP2c"/>
    <property type="match status" value="1"/>
</dbReference>
<dbReference type="GO" id="GO:0006265">
    <property type="term" value="P:DNA topological change"/>
    <property type="evidence" value="ECO:0007669"/>
    <property type="project" value="UniProtKB-UniRule"/>
</dbReference>